<evidence type="ECO:0000313" key="3">
    <source>
        <dbReference type="Proteomes" id="UP000198862"/>
    </source>
</evidence>
<keyword evidence="1" id="KW-0732">Signal</keyword>
<gene>
    <name evidence="2" type="ORF">SAMN02745724_04951</name>
</gene>
<dbReference type="OrthoDB" id="6989177at2"/>
<evidence type="ECO:0008006" key="4">
    <source>
        <dbReference type="Google" id="ProtNLM"/>
    </source>
</evidence>
<sequence length="195" mass="21814">MQKLLLLAVLTLVITGCASVMTAEQSAPELNKPSTEKLAIAVLDHRPYIVDGDKTSNFEGLSRTTLGIPFSRYTYNQKPMSVFLTNRLMAGFKRSGIQVSSVETTPATKIKDITETGSKTLVVVLKEWKYDYHAFSDNSWYDFDIIIKDINGKTLINKNFVGEQDVPSLTANDIQLLYKARFELALKDSEIKAIL</sequence>
<feature type="signal peptide" evidence="1">
    <location>
        <begin position="1"/>
        <end position="22"/>
    </location>
</feature>
<dbReference type="Proteomes" id="UP000198862">
    <property type="component" value="Unassembled WGS sequence"/>
</dbReference>
<feature type="chain" id="PRO_5011441083" description="Lipoprotein" evidence="1">
    <location>
        <begin position="23"/>
        <end position="195"/>
    </location>
</feature>
<evidence type="ECO:0000313" key="2">
    <source>
        <dbReference type="EMBL" id="SFD60329.1"/>
    </source>
</evidence>
<evidence type="ECO:0000256" key="1">
    <source>
        <dbReference type="SAM" id="SignalP"/>
    </source>
</evidence>
<keyword evidence="3" id="KW-1185">Reference proteome</keyword>
<dbReference type="EMBL" id="FOLO01000072">
    <property type="protein sequence ID" value="SFD60329.1"/>
    <property type="molecule type" value="Genomic_DNA"/>
</dbReference>
<reference evidence="2 3" key="1">
    <citation type="submission" date="2016-10" db="EMBL/GenBank/DDBJ databases">
        <authorList>
            <person name="de Groot N.N."/>
        </authorList>
    </citation>
    <scope>NUCLEOTIDE SEQUENCE [LARGE SCALE GENOMIC DNA]</scope>
    <source>
        <strain evidence="2 3">DSM 6059</strain>
    </source>
</reference>
<dbReference type="PROSITE" id="PS51257">
    <property type="entry name" value="PROKAR_LIPOPROTEIN"/>
    <property type="match status" value="1"/>
</dbReference>
<organism evidence="2 3">
    <name type="scientific">Pseudoalteromonas denitrificans DSM 6059</name>
    <dbReference type="NCBI Taxonomy" id="1123010"/>
    <lineage>
        <taxon>Bacteria</taxon>
        <taxon>Pseudomonadati</taxon>
        <taxon>Pseudomonadota</taxon>
        <taxon>Gammaproteobacteria</taxon>
        <taxon>Alteromonadales</taxon>
        <taxon>Pseudoalteromonadaceae</taxon>
        <taxon>Pseudoalteromonas</taxon>
    </lineage>
</organism>
<name>A0A1I1TPB2_9GAMM</name>
<proteinExistence type="predicted"/>
<protein>
    <recommendedName>
        <fullName evidence="4">Lipoprotein</fullName>
    </recommendedName>
</protein>
<dbReference type="RefSeq" id="WP_091991128.1">
    <property type="nucleotide sequence ID" value="NZ_FOLO01000072.1"/>
</dbReference>
<dbReference type="AlphaFoldDB" id="A0A1I1TPB2"/>
<accession>A0A1I1TPB2</accession>